<dbReference type="InterPro" id="IPR021683">
    <property type="entry name" value="DUF3267"/>
</dbReference>
<accession>W0I4G9</accession>
<evidence type="ECO:0000313" key="3">
    <source>
        <dbReference type="Proteomes" id="UP000019027"/>
    </source>
</evidence>
<dbReference type="OrthoDB" id="99896at2157"/>
<protein>
    <recommendedName>
        <fullName evidence="4">Membrane-associated metallopeptidase</fullName>
    </recommendedName>
</protein>
<keyword evidence="1" id="KW-0812">Transmembrane</keyword>
<dbReference type="Proteomes" id="UP000019027">
    <property type="component" value="Chromosome"/>
</dbReference>
<keyword evidence="1" id="KW-1133">Transmembrane helix</keyword>
<feature type="transmembrane region" description="Helical" evidence="1">
    <location>
        <begin position="41"/>
        <end position="60"/>
    </location>
</feature>
<sequence>MDAPYSLRLNDYEGEIISLAFILFVLSGLVLSPLNFSINFASFWSVLHYLLLPLIFVVLAHEGLHALAAKLFGARIGFGISVFGKINLAPYTAVRTPLRKREWIYTIVSPILLSIIAYILAFTLQSSWWGIVFVFNTSGLAGDLLVLLIISKMPDDALIVDEGVVMRSTHEFPRISRRVSMIIKIFALALLLYIILNFRVEVVVEK</sequence>
<dbReference type="HOGENOM" id="CLU_1335098_0_0_2"/>
<proteinExistence type="predicted"/>
<keyword evidence="1" id="KW-0472">Membrane</keyword>
<keyword evidence="3" id="KW-1185">Reference proteome</keyword>
<dbReference type="RefSeq" id="WP_051408154.1">
    <property type="nucleotide sequence ID" value="NZ_CP006965.1"/>
</dbReference>
<dbReference type="STRING" id="582419.TES1_0240"/>
<feature type="transmembrane region" description="Helical" evidence="1">
    <location>
        <begin position="181"/>
        <end position="200"/>
    </location>
</feature>
<evidence type="ECO:0000313" key="2">
    <source>
        <dbReference type="EMBL" id="AHF79637.1"/>
    </source>
</evidence>
<feature type="transmembrane region" description="Helical" evidence="1">
    <location>
        <begin position="72"/>
        <end position="91"/>
    </location>
</feature>
<feature type="transmembrane region" description="Helical" evidence="1">
    <location>
        <begin position="103"/>
        <end position="122"/>
    </location>
</feature>
<organism evidence="2 3">
    <name type="scientific">Thermococcus paralvinellae</name>
    <dbReference type="NCBI Taxonomy" id="582419"/>
    <lineage>
        <taxon>Archaea</taxon>
        <taxon>Methanobacteriati</taxon>
        <taxon>Methanobacteriota</taxon>
        <taxon>Thermococci</taxon>
        <taxon>Thermococcales</taxon>
        <taxon>Thermococcaceae</taxon>
        <taxon>Thermococcus</taxon>
    </lineage>
</organism>
<feature type="transmembrane region" description="Helical" evidence="1">
    <location>
        <begin position="128"/>
        <end position="150"/>
    </location>
</feature>
<name>W0I4G9_9EURY</name>
<dbReference type="GeneID" id="24907439"/>
<dbReference type="AlphaFoldDB" id="W0I4G9"/>
<dbReference type="Pfam" id="PF11667">
    <property type="entry name" value="DUF3267"/>
    <property type="match status" value="1"/>
</dbReference>
<evidence type="ECO:0000256" key="1">
    <source>
        <dbReference type="SAM" id="Phobius"/>
    </source>
</evidence>
<dbReference type="EMBL" id="CP006965">
    <property type="protein sequence ID" value="AHF79637.1"/>
    <property type="molecule type" value="Genomic_DNA"/>
</dbReference>
<gene>
    <name evidence="2" type="ORF">TES1_0240</name>
</gene>
<evidence type="ECO:0008006" key="4">
    <source>
        <dbReference type="Google" id="ProtNLM"/>
    </source>
</evidence>
<dbReference type="KEGG" id="ths:TES1_0240"/>
<reference evidence="2 3" key="1">
    <citation type="journal article" date="2014" name="Int. J. Syst. Evol. Microbiol.">
        <title>Thermococcus paralvinellae sp. nov. and Thermococcus cleftensis sp. nov. of hyperthermophilic heterotrophs from deep-sea hydrothermal vents.</title>
        <authorList>
            <person name="Hensley S.A."/>
            <person name="Jung J.H."/>
            <person name="Park C.S."/>
            <person name="Holden J.F."/>
        </authorList>
    </citation>
    <scope>NUCLEOTIDE SEQUENCE [LARGE SCALE GENOMIC DNA]</scope>
    <source>
        <strain evidence="2 3">ES1</strain>
    </source>
</reference>
<feature type="transmembrane region" description="Helical" evidence="1">
    <location>
        <begin position="16"/>
        <end position="34"/>
    </location>
</feature>